<evidence type="ECO:0000313" key="3">
    <source>
        <dbReference type="WBParaSite" id="jg17997"/>
    </source>
</evidence>
<feature type="region of interest" description="Disordered" evidence="1">
    <location>
        <begin position="428"/>
        <end position="449"/>
    </location>
</feature>
<evidence type="ECO:0000256" key="1">
    <source>
        <dbReference type="SAM" id="MobiDB-lite"/>
    </source>
</evidence>
<keyword evidence="2" id="KW-1185">Reference proteome</keyword>
<dbReference type="AlphaFoldDB" id="A0A915DCK0"/>
<dbReference type="WBParaSite" id="jg17997">
    <property type="protein sequence ID" value="jg17997"/>
    <property type="gene ID" value="jg17997"/>
</dbReference>
<evidence type="ECO:0000313" key="2">
    <source>
        <dbReference type="Proteomes" id="UP000887574"/>
    </source>
</evidence>
<accession>A0A915DCK0</accession>
<proteinExistence type="predicted"/>
<sequence>MKFANMKFAKKGHQNIKYKTKWWTSRLFWGIVNGTGDLSLSGAGNVYKTIDGIIGANGTSVGNSTANGTSSILSNAYGNVGTKTVQSQGSVDATGNNTKTSSLTYAGIDGNNTNIQNRESGSATGVGNTNVNANGAAYMANGNMTGGYNGNQTIGQVGATGDKASSSSLAMSQSLSWGTILAQLLGTAVAQGYFNATAAVDLAAGTAANGIEVNGLVQGKSAGGGLVSAQVIGGGNMNGNNHSLTGDLAGSVNGAGGSNLVGASNLQSNGSTNNGTINSFGEGIINTNGKSSLGMLGNTSVGTNGNTNGEIIMQGAASGTSKNMTINDGLKTSDGKNTSAVRGIGNLVSAGNVDTNATVLVDTNQDWASGKSAGNNNTQSMLGINNIGQFIGPNANKTLTSDSNASGLVNAETSDVTGNAFMDLTGLTPSGNSSVEAKGGGKGSSSAQTGSLLNLVNMNNELRNTSIHGSVNAKGDLTKVNSLSMVSDTGGRQTLFNSQNATVDSARAGSASASASGVL</sequence>
<name>A0A915DCK0_9BILA</name>
<reference evidence="3" key="1">
    <citation type="submission" date="2022-11" db="UniProtKB">
        <authorList>
            <consortium name="WormBaseParasite"/>
        </authorList>
    </citation>
    <scope>IDENTIFICATION</scope>
</reference>
<organism evidence="2 3">
    <name type="scientific">Ditylenchus dipsaci</name>
    <dbReference type="NCBI Taxonomy" id="166011"/>
    <lineage>
        <taxon>Eukaryota</taxon>
        <taxon>Metazoa</taxon>
        <taxon>Ecdysozoa</taxon>
        <taxon>Nematoda</taxon>
        <taxon>Chromadorea</taxon>
        <taxon>Rhabditida</taxon>
        <taxon>Tylenchina</taxon>
        <taxon>Tylenchomorpha</taxon>
        <taxon>Sphaerularioidea</taxon>
        <taxon>Anguinidae</taxon>
        <taxon>Anguininae</taxon>
        <taxon>Ditylenchus</taxon>
    </lineage>
</organism>
<protein>
    <submittedName>
        <fullName evidence="3">Uncharacterized protein</fullName>
    </submittedName>
</protein>
<dbReference type="Proteomes" id="UP000887574">
    <property type="component" value="Unplaced"/>
</dbReference>